<protein>
    <submittedName>
        <fullName evidence="1">Uncharacterized protein</fullName>
    </submittedName>
</protein>
<gene>
    <name evidence="1" type="ORF">I4F81_007230</name>
</gene>
<organism evidence="1 2">
    <name type="scientific">Pyropia yezoensis</name>
    <name type="common">Susabi-nori</name>
    <name type="synonym">Porphyra yezoensis</name>
    <dbReference type="NCBI Taxonomy" id="2788"/>
    <lineage>
        <taxon>Eukaryota</taxon>
        <taxon>Rhodophyta</taxon>
        <taxon>Bangiophyceae</taxon>
        <taxon>Bangiales</taxon>
        <taxon>Bangiaceae</taxon>
        <taxon>Pyropia</taxon>
    </lineage>
</organism>
<accession>A0ACC3C3Z8</accession>
<dbReference type="Proteomes" id="UP000798662">
    <property type="component" value="Chromosome 2"/>
</dbReference>
<name>A0ACC3C3Z8_PYRYE</name>
<comment type="caution">
    <text evidence="1">The sequence shown here is derived from an EMBL/GenBank/DDBJ whole genome shotgun (WGS) entry which is preliminary data.</text>
</comment>
<evidence type="ECO:0000313" key="1">
    <source>
        <dbReference type="EMBL" id="KAK1864686.1"/>
    </source>
</evidence>
<proteinExistence type="predicted"/>
<evidence type="ECO:0000313" key="2">
    <source>
        <dbReference type="Proteomes" id="UP000798662"/>
    </source>
</evidence>
<sequence length="636" mass="64234">MSLGPRSAGRGDTRPRLVPPLPPQPSYTPTCPSITLLLSCSLHAMHTTRPSARRRRRPGKVTPAALLLTAAAAAAAAAGDGGGGGGIPGVAGWKLSDAASLGGSPAAAASGGGSGWHIPWPWPLRGAAGRSGAAEEGGGAPAGGATTGSLGASGPAAAVAAAAAAVTEAAAAAVDAAARPAKDPSWLVGAAATAATPVVNYSQIMMHRSEADLIASYLSPTDTYLEFGSGGSTTEFGRLVANIYSVEHDCEWHDVVAGRVADAGLLDKVRRFRCVPPSLTADTHPSPLSGAVAAAAAAPLPPRSPASRPWGLVSPFEHGSYAQFHSYVNAVDDLAADADGGQSEPPCFDAVLIDGRARVATAMRVLPYLTPSSVVFVHDWGTRSHLYAPILRYYTPVARVAAVAGADRSVGPVDEPQGLLVLRRSPHVSDAELPLPEAALHAPYHRDGVDFRDGALPPAVTLPERVWAAAVATACPAHWPLARGASSLVALVWGDVLRLGVAAVVAAAVRSAVRRGQPGAAGRGGGGGIHGTTPAGTPRRGRHGTNGAARSTKWVVGERSAAGGQVGEPGAPRLPGRSPAPPLSREAAATPSRRGPRAIDDAGLPPDDGGAVARAAARRKQRGGSLSSVELGGKRY</sequence>
<reference evidence="1" key="1">
    <citation type="submission" date="2019-11" db="EMBL/GenBank/DDBJ databases">
        <title>Nori genome reveals adaptations in red seaweeds to the harsh intertidal environment.</title>
        <authorList>
            <person name="Wang D."/>
            <person name="Mao Y."/>
        </authorList>
    </citation>
    <scope>NUCLEOTIDE SEQUENCE</scope>
    <source>
        <tissue evidence="1">Gametophyte</tissue>
    </source>
</reference>
<dbReference type="EMBL" id="CM020619">
    <property type="protein sequence ID" value="KAK1864686.1"/>
    <property type="molecule type" value="Genomic_DNA"/>
</dbReference>
<keyword evidence="2" id="KW-1185">Reference proteome</keyword>